<organism evidence="2 3">
    <name type="scientific">[Clostridium] hylemonae DSM 15053</name>
    <dbReference type="NCBI Taxonomy" id="553973"/>
    <lineage>
        <taxon>Bacteria</taxon>
        <taxon>Bacillati</taxon>
        <taxon>Bacillota</taxon>
        <taxon>Clostridia</taxon>
        <taxon>Lachnospirales</taxon>
        <taxon>Lachnospiraceae</taxon>
    </lineage>
</organism>
<dbReference type="Proteomes" id="UP000004893">
    <property type="component" value="Unassembled WGS sequence"/>
</dbReference>
<sequence>MKKSQSLKDKKTKYKHCAQKAGYNNMKNKQLTTPGIWFYTICSYRKRFSEKSNQRGRRTARVVLLFFFCVYGTLHRVALPYLFQ</sequence>
<keyword evidence="3" id="KW-1185">Reference proteome</keyword>
<evidence type="ECO:0000256" key="1">
    <source>
        <dbReference type="SAM" id="Phobius"/>
    </source>
</evidence>
<proteinExistence type="predicted"/>
<gene>
    <name evidence="2" type="ORF">CLOHYLEM_06921</name>
</gene>
<name>C0C4A6_9FIRM</name>
<dbReference type="EMBL" id="ABYI02000034">
    <property type="protein sequence ID" value="EEG72899.1"/>
    <property type="molecule type" value="Genomic_DNA"/>
</dbReference>
<dbReference type="AlphaFoldDB" id="C0C4A6"/>
<keyword evidence="1" id="KW-0812">Transmembrane</keyword>
<dbReference type="HOGENOM" id="CLU_2521732_0_0_9"/>
<evidence type="ECO:0000313" key="3">
    <source>
        <dbReference type="Proteomes" id="UP000004893"/>
    </source>
</evidence>
<protein>
    <submittedName>
        <fullName evidence="2">Uncharacterized protein</fullName>
    </submittedName>
</protein>
<reference evidence="2" key="2">
    <citation type="submission" date="2013-06" db="EMBL/GenBank/DDBJ databases">
        <title>Draft genome sequence of Clostridium hylemonae (DSM 15053).</title>
        <authorList>
            <person name="Sudarsanam P."/>
            <person name="Ley R."/>
            <person name="Guruge J."/>
            <person name="Turnbaugh P.J."/>
            <person name="Mahowald M."/>
            <person name="Liep D."/>
            <person name="Gordon J."/>
        </authorList>
    </citation>
    <scope>NUCLEOTIDE SEQUENCE</scope>
    <source>
        <strain evidence="2">DSM 15053</strain>
    </source>
</reference>
<keyword evidence="1" id="KW-0472">Membrane</keyword>
<accession>C0C4A6</accession>
<reference evidence="2" key="1">
    <citation type="submission" date="2009-02" db="EMBL/GenBank/DDBJ databases">
        <authorList>
            <person name="Fulton L."/>
            <person name="Clifton S."/>
            <person name="Fulton B."/>
            <person name="Xu J."/>
            <person name="Minx P."/>
            <person name="Pepin K.H."/>
            <person name="Johnson M."/>
            <person name="Bhonagiri V."/>
            <person name="Nash W.E."/>
            <person name="Mardis E.R."/>
            <person name="Wilson R.K."/>
        </authorList>
    </citation>
    <scope>NUCLEOTIDE SEQUENCE [LARGE SCALE GENOMIC DNA]</scope>
    <source>
        <strain evidence="2">DSM 15053</strain>
    </source>
</reference>
<comment type="caution">
    <text evidence="2">The sequence shown here is derived from an EMBL/GenBank/DDBJ whole genome shotgun (WGS) entry which is preliminary data.</text>
</comment>
<keyword evidence="1" id="KW-1133">Transmembrane helix</keyword>
<dbReference type="STRING" id="553973.CLOHYLEM_06921"/>
<feature type="transmembrane region" description="Helical" evidence="1">
    <location>
        <begin position="62"/>
        <end position="83"/>
    </location>
</feature>
<evidence type="ECO:0000313" key="2">
    <source>
        <dbReference type="EMBL" id="EEG72899.1"/>
    </source>
</evidence>